<gene>
    <name evidence="5" type="ORF">Mucpa_1869</name>
</gene>
<evidence type="ECO:0000256" key="1">
    <source>
        <dbReference type="ARBA" id="ARBA00023015"/>
    </source>
</evidence>
<sequence>MAKCFSDVSDAQLLQNWRNGDARAFDQLFERYFYQLFRFALTYMGDASLAEEMIMDVLLKLWQKKELLQDQSLSPFFFHLLKSKVIDHYRKKKLEFS</sequence>
<proteinExistence type="predicted"/>
<dbReference type="STRING" id="714943.Mucpa_1869"/>
<dbReference type="GO" id="GO:0006352">
    <property type="term" value="P:DNA-templated transcription initiation"/>
    <property type="evidence" value="ECO:0007669"/>
    <property type="project" value="InterPro"/>
</dbReference>
<dbReference type="EMBL" id="CM001403">
    <property type="protein sequence ID" value="EHQ26018.1"/>
    <property type="molecule type" value="Genomic_DNA"/>
</dbReference>
<dbReference type="PANTHER" id="PTHR43133:SF46">
    <property type="entry name" value="RNA POLYMERASE SIGMA-70 FACTOR ECF SUBFAMILY"/>
    <property type="match status" value="1"/>
</dbReference>
<keyword evidence="6" id="KW-1185">Reference proteome</keyword>
<dbReference type="RefSeq" id="WP_008505951.1">
    <property type="nucleotide sequence ID" value="NZ_CM001403.1"/>
</dbReference>
<evidence type="ECO:0000313" key="5">
    <source>
        <dbReference type="EMBL" id="EHQ26018.1"/>
    </source>
</evidence>
<dbReference type="GO" id="GO:0016987">
    <property type="term" value="F:sigma factor activity"/>
    <property type="evidence" value="ECO:0007669"/>
    <property type="project" value="UniProtKB-KW"/>
</dbReference>
<dbReference type="InterPro" id="IPR007627">
    <property type="entry name" value="RNA_pol_sigma70_r2"/>
</dbReference>
<keyword evidence="3" id="KW-0804">Transcription</keyword>
<dbReference type="HOGENOM" id="CLU_170875_0_0_10"/>
<dbReference type="Pfam" id="PF04542">
    <property type="entry name" value="Sigma70_r2"/>
    <property type="match status" value="1"/>
</dbReference>
<keyword evidence="2" id="KW-0731">Sigma factor</keyword>
<evidence type="ECO:0000313" key="6">
    <source>
        <dbReference type="Proteomes" id="UP000002774"/>
    </source>
</evidence>
<dbReference type="SUPFAM" id="SSF88946">
    <property type="entry name" value="Sigma2 domain of RNA polymerase sigma factors"/>
    <property type="match status" value="1"/>
</dbReference>
<dbReference type="PANTHER" id="PTHR43133">
    <property type="entry name" value="RNA POLYMERASE ECF-TYPE SIGMA FACTO"/>
    <property type="match status" value="1"/>
</dbReference>
<name>H1YBQ5_9SPHI</name>
<protein>
    <submittedName>
        <fullName evidence="5">Sigma-70 region 2 domain protein</fullName>
    </submittedName>
</protein>
<dbReference type="InterPro" id="IPR039425">
    <property type="entry name" value="RNA_pol_sigma-70-like"/>
</dbReference>
<feature type="domain" description="RNA polymerase sigma-70 region 2" evidence="4">
    <location>
        <begin position="28"/>
        <end position="93"/>
    </location>
</feature>
<dbReference type="Gene3D" id="1.10.1740.10">
    <property type="match status" value="1"/>
</dbReference>
<dbReference type="OrthoDB" id="1100095at2"/>
<keyword evidence="1" id="KW-0805">Transcription regulation</keyword>
<evidence type="ECO:0000256" key="3">
    <source>
        <dbReference type="ARBA" id="ARBA00023163"/>
    </source>
</evidence>
<dbReference type="InterPro" id="IPR013325">
    <property type="entry name" value="RNA_pol_sigma_r2"/>
</dbReference>
<dbReference type="AlphaFoldDB" id="H1YBQ5"/>
<reference evidence="5" key="1">
    <citation type="submission" date="2011-09" db="EMBL/GenBank/DDBJ databases">
        <title>The permanent draft genome of Mucilaginibacter paludis DSM 18603.</title>
        <authorList>
            <consortium name="US DOE Joint Genome Institute (JGI-PGF)"/>
            <person name="Lucas S."/>
            <person name="Han J."/>
            <person name="Lapidus A."/>
            <person name="Bruce D."/>
            <person name="Goodwin L."/>
            <person name="Pitluck S."/>
            <person name="Peters L."/>
            <person name="Kyrpides N."/>
            <person name="Mavromatis K."/>
            <person name="Ivanova N."/>
            <person name="Mikhailova N."/>
            <person name="Held B."/>
            <person name="Detter J.C."/>
            <person name="Tapia R."/>
            <person name="Han C."/>
            <person name="Land M."/>
            <person name="Hauser L."/>
            <person name="Markowitz V."/>
            <person name="Cheng J.-F."/>
            <person name="Hugenholtz P."/>
            <person name="Woyke T."/>
            <person name="Wu D."/>
            <person name="Tindall B."/>
            <person name="Brambilla E."/>
            <person name="Klenk H.-P."/>
            <person name="Eisen J.A."/>
        </authorList>
    </citation>
    <scope>NUCLEOTIDE SEQUENCE [LARGE SCALE GENOMIC DNA]</scope>
    <source>
        <strain evidence="5">DSM 18603</strain>
    </source>
</reference>
<evidence type="ECO:0000259" key="4">
    <source>
        <dbReference type="Pfam" id="PF04542"/>
    </source>
</evidence>
<dbReference type="eggNOG" id="COG1595">
    <property type="taxonomic scope" value="Bacteria"/>
</dbReference>
<evidence type="ECO:0000256" key="2">
    <source>
        <dbReference type="ARBA" id="ARBA00023082"/>
    </source>
</evidence>
<dbReference type="Proteomes" id="UP000002774">
    <property type="component" value="Chromosome"/>
</dbReference>
<organism evidence="5 6">
    <name type="scientific">Mucilaginibacter paludis DSM 18603</name>
    <dbReference type="NCBI Taxonomy" id="714943"/>
    <lineage>
        <taxon>Bacteria</taxon>
        <taxon>Pseudomonadati</taxon>
        <taxon>Bacteroidota</taxon>
        <taxon>Sphingobacteriia</taxon>
        <taxon>Sphingobacteriales</taxon>
        <taxon>Sphingobacteriaceae</taxon>
        <taxon>Mucilaginibacter</taxon>
    </lineage>
</organism>
<accession>H1YBQ5</accession>